<dbReference type="AlphaFoldDB" id="A0A967AYG6"/>
<comment type="caution">
    <text evidence="2">The sequence shown here is derived from an EMBL/GenBank/DDBJ whole genome shotgun (WGS) entry which is preliminary data.</text>
</comment>
<keyword evidence="3" id="KW-1185">Reference proteome</keyword>
<evidence type="ECO:0008006" key="4">
    <source>
        <dbReference type="Google" id="ProtNLM"/>
    </source>
</evidence>
<dbReference type="Gene3D" id="3.40.50.300">
    <property type="entry name" value="P-loop containing nucleotide triphosphate hydrolases"/>
    <property type="match status" value="1"/>
</dbReference>
<sequence length="360" mass="38292">MGKLRLSAVGVSLEVRAPEDDLPRLREQWSRCLDGVGPEPAETIETRGGADADYELTTQVTVAAITQQAGRLTMLHAAGVSDAEGRVAALVAASGTGKTTAARYLCERGWGYVSDETVAIDADGAVTPYPKPLSVIRGAGRPKHQHSPDELGLGVPRGQLRLGRVILLERDDDFGGEPGLEPVGLVDSLLALIPQTSALPSQPAPLRTLARHLQETGGAVRLRYREIADAAALIERAMDPSTATEVYAEDLPPQSDPAGPPATPLPTPADEELPEFALYLRGPYADAVADEDNVLVLVGNHPFGLAGVGDVIWRTTARATELPELEQVCEETFGAHPDSGRIVRETVRAMLQHGLLQRIG</sequence>
<feature type="region of interest" description="Disordered" evidence="1">
    <location>
        <begin position="249"/>
        <end position="270"/>
    </location>
</feature>
<protein>
    <recommendedName>
        <fullName evidence="4">PqqD family peptide modification chaperone</fullName>
    </recommendedName>
</protein>
<dbReference type="Proteomes" id="UP000744769">
    <property type="component" value="Unassembled WGS sequence"/>
</dbReference>
<accession>A0A967AYG6</accession>
<gene>
    <name evidence="2" type="ORF">G9U51_06065</name>
</gene>
<name>A0A967AYG6_9MICO</name>
<reference evidence="2" key="1">
    <citation type="submission" date="2020-03" db="EMBL/GenBank/DDBJ databases">
        <title>Draft sequencing of Calidifontibacter sp. DB0510.</title>
        <authorList>
            <person name="Kim D.-U."/>
        </authorList>
    </citation>
    <scope>NUCLEOTIDE SEQUENCE</scope>
    <source>
        <strain evidence="2">DB0510</strain>
    </source>
</reference>
<organism evidence="2 3">
    <name type="scientific">Metallococcus carri</name>
    <dbReference type="NCBI Taxonomy" id="1656884"/>
    <lineage>
        <taxon>Bacteria</taxon>
        <taxon>Bacillati</taxon>
        <taxon>Actinomycetota</taxon>
        <taxon>Actinomycetes</taxon>
        <taxon>Micrococcales</taxon>
        <taxon>Dermacoccaceae</taxon>
        <taxon>Metallococcus</taxon>
    </lineage>
</organism>
<evidence type="ECO:0000256" key="1">
    <source>
        <dbReference type="SAM" id="MobiDB-lite"/>
    </source>
</evidence>
<proteinExistence type="predicted"/>
<dbReference type="EMBL" id="JAAOIV010000003">
    <property type="protein sequence ID" value="NHN55349.1"/>
    <property type="molecule type" value="Genomic_DNA"/>
</dbReference>
<evidence type="ECO:0000313" key="3">
    <source>
        <dbReference type="Proteomes" id="UP000744769"/>
    </source>
</evidence>
<feature type="compositionally biased region" description="Pro residues" evidence="1">
    <location>
        <begin position="254"/>
        <end position="267"/>
    </location>
</feature>
<dbReference type="RefSeq" id="WP_166194689.1">
    <property type="nucleotide sequence ID" value="NZ_JAAOIV010000003.1"/>
</dbReference>
<dbReference type="SUPFAM" id="SSF53795">
    <property type="entry name" value="PEP carboxykinase-like"/>
    <property type="match status" value="1"/>
</dbReference>
<dbReference type="InterPro" id="IPR027417">
    <property type="entry name" value="P-loop_NTPase"/>
</dbReference>
<evidence type="ECO:0000313" key="2">
    <source>
        <dbReference type="EMBL" id="NHN55349.1"/>
    </source>
</evidence>